<reference evidence="1 2" key="1">
    <citation type="journal article" date="2019" name="Sci. Rep.">
        <title>Orb-weaving spider Araneus ventricosus genome elucidates the spidroin gene catalogue.</title>
        <authorList>
            <person name="Kono N."/>
            <person name="Nakamura H."/>
            <person name="Ohtoshi R."/>
            <person name="Moran D.A.P."/>
            <person name="Shinohara A."/>
            <person name="Yoshida Y."/>
            <person name="Fujiwara M."/>
            <person name="Mori M."/>
            <person name="Tomita M."/>
            <person name="Arakawa K."/>
        </authorList>
    </citation>
    <scope>NUCLEOTIDE SEQUENCE [LARGE SCALE GENOMIC DNA]</scope>
</reference>
<gene>
    <name evidence="1" type="ORF">AVEN_125991_1</name>
</gene>
<dbReference type="AlphaFoldDB" id="A0A4Y2PTR9"/>
<proteinExistence type="predicted"/>
<evidence type="ECO:0000313" key="2">
    <source>
        <dbReference type="Proteomes" id="UP000499080"/>
    </source>
</evidence>
<protein>
    <submittedName>
        <fullName evidence="1">Uncharacterized protein</fullName>
    </submittedName>
</protein>
<comment type="caution">
    <text evidence="1">The sequence shown here is derived from an EMBL/GenBank/DDBJ whole genome shotgun (WGS) entry which is preliminary data.</text>
</comment>
<name>A0A4Y2PTR9_ARAVE</name>
<dbReference type="EMBL" id="BGPR01012116">
    <property type="protein sequence ID" value="GBN54621.1"/>
    <property type="molecule type" value="Genomic_DNA"/>
</dbReference>
<sequence length="84" mass="9750">MPLLRNMNGKDEVMGSILWMCSAATIFKNWKSNVYFHDELIAAVGLAADWSRIHKQVHESRTHDERGMWHLMFNMTALERLGCT</sequence>
<evidence type="ECO:0000313" key="1">
    <source>
        <dbReference type="EMBL" id="GBN54621.1"/>
    </source>
</evidence>
<dbReference type="Proteomes" id="UP000499080">
    <property type="component" value="Unassembled WGS sequence"/>
</dbReference>
<keyword evidence="2" id="KW-1185">Reference proteome</keyword>
<accession>A0A4Y2PTR9</accession>
<organism evidence="1 2">
    <name type="scientific">Araneus ventricosus</name>
    <name type="common">Orbweaver spider</name>
    <name type="synonym">Epeira ventricosa</name>
    <dbReference type="NCBI Taxonomy" id="182803"/>
    <lineage>
        <taxon>Eukaryota</taxon>
        <taxon>Metazoa</taxon>
        <taxon>Ecdysozoa</taxon>
        <taxon>Arthropoda</taxon>
        <taxon>Chelicerata</taxon>
        <taxon>Arachnida</taxon>
        <taxon>Araneae</taxon>
        <taxon>Araneomorphae</taxon>
        <taxon>Entelegynae</taxon>
        <taxon>Araneoidea</taxon>
        <taxon>Araneidae</taxon>
        <taxon>Araneus</taxon>
    </lineage>
</organism>